<gene>
    <name evidence="2" type="ORF">QE382_003039</name>
</gene>
<name>A0ABU0U7X0_9SPHI</name>
<keyword evidence="3" id="KW-1185">Reference proteome</keyword>
<feature type="domain" description="MACPF" evidence="1">
    <location>
        <begin position="1"/>
        <end position="338"/>
    </location>
</feature>
<reference evidence="2 3" key="1">
    <citation type="submission" date="2023-07" db="EMBL/GenBank/DDBJ databases">
        <title>Functional and genomic diversity of the sorghum phyllosphere microbiome.</title>
        <authorList>
            <person name="Shade A."/>
        </authorList>
    </citation>
    <scope>NUCLEOTIDE SEQUENCE [LARGE SCALE GENOMIC DNA]</scope>
    <source>
        <strain evidence="2 3">SORGH_AS_0892</strain>
    </source>
</reference>
<dbReference type="RefSeq" id="WP_307186600.1">
    <property type="nucleotide sequence ID" value="NZ_JAUTBA010000001.1"/>
</dbReference>
<proteinExistence type="predicted"/>
<evidence type="ECO:0000259" key="1">
    <source>
        <dbReference type="PROSITE" id="PS51412"/>
    </source>
</evidence>
<comment type="caution">
    <text evidence="2">The sequence shown here is derived from an EMBL/GenBank/DDBJ whole genome shotgun (WGS) entry which is preliminary data.</text>
</comment>
<dbReference type="PROSITE" id="PS51257">
    <property type="entry name" value="PROKAR_LIPOPROTEIN"/>
    <property type="match status" value="1"/>
</dbReference>
<dbReference type="Pfam" id="PF01823">
    <property type="entry name" value="MACPF"/>
    <property type="match status" value="1"/>
</dbReference>
<evidence type="ECO:0000313" key="2">
    <source>
        <dbReference type="EMBL" id="MDQ1151055.1"/>
    </source>
</evidence>
<dbReference type="InterPro" id="IPR020864">
    <property type="entry name" value="MACPF"/>
</dbReference>
<organism evidence="2 3">
    <name type="scientific">Sphingobacterium zeae</name>
    <dbReference type="NCBI Taxonomy" id="1776859"/>
    <lineage>
        <taxon>Bacteria</taxon>
        <taxon>Pseudomonadati</taxon>
        <taxon>Bacteroidota</taxon>
        <taxon>Sphingobacteriia</taxon>
        <taxon>Sphingobacteriales</taxon>
        <taxon>Sphingobacteriaceae</taxon>
        <taxon>Sphingobacterium</taxon>
    </lineage>
</organism>
<protein>
    <recommendedName>
        <fullName evidence="1">MACPF domain-containing protein</fullName>
    </recommendedName>
</protein>
<evidence type="ECO:0000313" key="3">
    <source>
        <dbReference type="Proteomes" id="UP001244640"/>
    </source>
</evidence>
<dbReference type="PROSITE" id="PS51412">
    <property type="entry name" value="MACPF_2"/>
    <property type="match status" value="1"/>
</dbReference>
<dbReference type="EMBL" id="JAUTBA010000001">
    <property type="protein sequence ID" value="MDQ1151055.1"/>
    <property type="molecule type" value="Genomic_DNA"/>
</dbReference>
<dbReference type="Proteomes" id="UP001244640">
    <property type="component" value="Unassembled WGS sequence"/>
</dbReference>
<sequence>MKRIFFGVALLMLSCFSSCKKDIPSDVIGTSQRSAGDKDLDLLGHGYNALGRFANEQDGKGLVIDVKKIRSEQANRIEVGTLSYQNFNVNSAEDSRTYIKNILTKINIDTKYLLFSSTLRSTFTDYDSTETTYSYASVDKLVITKKLAIIMGIDEIKSNYLSANFLSDCETMSPQDIIKYYGTHVLRDITLGGKISATYRSQISSSDKKHKVEIGVKAGVFKVFGLGMSVGGGTNINESELTENKNQTLTYSAVGGNPSINIAGTVNLAPGTTIPTIDLTAWQNSVDLSNSHLIDIAQDGLIPIYELVPGYKGVLVKEYFMKNINKLTRTVDFLNVGEMVYYEQTTWPVNIPHHFLLLNFPDGYKFISYTNSHTHTFNKSFFSKVDLFGANNVEYNVKDPFLNALIPANASDSQLSLEQWFEAGDNLDKTFQSNGIISLMSQFNLNIFPQKDWGLDLVQVISTSKYYVRWRQYTKANANDYQNFIEVLYPIVDADIARYGFSKQYLKQISSTGTATIGKSF</sequence>
<accession>A0ABU0U7X0</accession>